<sequence length="55" mass="6048">MQLNPGETNVSSGACWMSTRRHLQLMVFLECIEVSVCPLWASPYTGVSTLASMTL</sequence>
<reference evidence="1" key="1">
    <citation type="submission" date="2014-09" db="EMBL/GenBank/DDBJ databases">
        <authorList>
            <person name="Magalhaes I.L.F."/>
            <person name="Oliveira U."/>
            <person name="Santos F.R."/>
            <person name="Vidigal T.H.D.A."/>
            <person name="Brescovit A.D."/>
            <person name="Santos A.J."/>
        </authorList>
    </citation>
    <scope>NUCLEOTIDE SEQUENCE</scope>
    <source>
        <tissue evidence="1">Shoot tissue taken approximately 20 cm above the soil surface</tissue>
    </source>
</reference>
<accession>A0A0A9GX27</accession>
<proteinExistence type="predicted"/>
<dbReference type="EMBL" id="GBRH01172763">
    <property type="protein sequence ID" value="JAE25133.1"/>
    <property type="molecule type" value="Transcribed_RNA"/>
</dbReference>
<dbReference type="AlphaFoldDB" id="A0A0A9GX27"/>
<reference evidence="1" key="2">
    <citation type="journal article" date="2015" name="Data Brief">
        <title>Shoot transcriptome of the giant reed, Arundo donax.</title>
        <authorList>
            <person name="Barrero R.A."/>
            <person name="Guerrero F.D."/>
            <person name="Moolhuijzen P."/>
            <person name="Goolsby J.A."/>
            <person name="Tidwell J."/>
            <person name="Bellgard S.E."/>
            <person name="Bellgard M.I."/>
        </authorList>
    </citation>
    <scope>NUCLEOTIDE SEQUENCE</scope>
    <source>
        <tissue evidence="1">Shoot tissue taken approximately 20 cm above the soil surface</tissue>
    </source>
</reference>
<name>A0A0A9GX27_ARUDO</name>
<evidence type="ECO:0000313" key="1">
    <source>
        <dbReference type="EMBL" id="JAE25133.1"/>
    </source>
</evidence>
<organism evidence="1">
    <name type="scientific">Arundo donax</name>
    <name type="common">Giant reed</name>
    <name type="synonym">Donax arundinaceus</name>
    <dbReference type="NCBI Taxonomy" id="35708"/>
    <lineage>
        <taxon>Eukaryota</taxon>
        <taxon>Viridiplantae</taxon>
        <taxon>Streptophyta</taxon>
        <taxon>Embryophyta</taxon>
        <taxon>Tracheophyta</taxon>
        <taxon>Spermatophyta</taxon>
        <taxon>Magnoliopsida</taxon>
        <taxon>Liliopsida</taxon>
        <taxon>Poales</taxon>
        <taxon>Poaceae</taxon>
        <taxon>PACMAD clade</taxon>
        <taxon>Arundinoideae</taxon>
        <taxon>Arundineae</taxon>
        <taxon>Arundo</taxon>
    </lineage>
</organism>
<protein>
    <submittedName>
        <fullName evidence="1">ADP,ATP carrier protein</fullName>
    </submittedName>
</protein>